<proteinExistence type="predicted"/>
<feature type="region of interest" description="Disordered" evidence="1">
    <location>
        <begin position="234"/>
        <end position="263"/>
    </location>
</feature>
<dbReference type="STRING" id="81972.D7L3J9"/>
<evidence type="ECO:0000256" key="1">
    <source>
        <dbReference type="SAM" id="MobiDB-lite"/>
    </source>
</evidence>
<accession>D7L3J9</accession>
<dbReference type="GO" id="GO:0004842">
    <property type="term" value="F:ubiquitin-protein transferase activity"/>
    <property type="evidence" value="ECO:0007669"/>
    <property type="project" value="InterPro"/>
</dbReference>
<dbReference type="InterPro" id="IPR044274">
    <property type="entry name" value="RFI2"/>
</dbReference>
<evidence type="ECO:0000313" key="2">
    <source>
        <dbReference type="EMBL" id="EFH60144.1"/>
    </source>
</evidence>
<sequence>MSSDNVNEGTKFAFDLNLEPVDETLDINVDHVDEENRDALNPVDEENHNSMNHVDEENHDSLNPIDEEIRDSPNDSYTPGDLDSCSICRGTLVNECIGSAYNAKGFMECPNCRNIEPGEWQFADGTHFNADNMIANDDEQEEDNDPGCFSQLIVKSEVCPFGCLGQRYPFLLGRSGISMVNAPMALSYASSSTTQLNPSNVWESTQPFLSLRHHCMVEHELYRMIYGDRNEMGEVSGNHGGSRRNRNNGDGGSGNFGGNGNGN</sequence>
<feature type="compositionally biased region" description="Gly residues" evidence="1">
    <location>
        <begin position="249"/>
        <end position="263"/>
    </location>
</feature>
<evidence type="ECO:0000313" key="3">
    <source>
        <dbReference type="Proteomes" id="UP000008694"/>
    </source>
</evidence>
<feature type="region of interest" description="Disordered" evidence="1">
    <location>
        <begin position="40"/>
        <end position="77"/>
    </location>
</feature>
<name>D7L3J9_ARALL</name>
<feature type="non-terminal residue" evidence="2">
    <location>
        <position position="263"/>
    </location>
</feature>
<gene>
    <name evidence="2" type="ORF">ARALYDRAFT_674191</name>
</gene>
<dbReference type="AlphaFoldDB" id="D7L3J9"/>
<dbReference type="Proteomes" id="UP000008694">
    <property type="component" value="Unassembled WGS sequence"/>
</dbReference>
<dbReference type="PANTHER" id="PTHR46798">
    <property type="entry name" value="OS09G0511500 PROTEIN"/>
    <property type="match status" value="1"/>
</dbReference>
<keyword evidence="3" id="KW-1185">Reference proteome</keyword>
<protein>
    <submittedName>
        <fullName evidence="2">Predicted protein</fullName>
    </submittedName>
</protein>
<dbReference type="Gramene" id="Al_scaffold_0003_3388">
    <property type="protein sequence ID" value="Al_scaffold_0003_3388"/>
    <property type="gene ID" value="Al_scaffold_0003_3388"/>
</dbReference>
<feature type="compositionally biased region" description="Basic and acidic residues" evidence="1">
    <location>
        <begin position="45"/>
        <end position="60"/>
    </location>
</feature>
<dbReference type="HOGENOM" id="CLU_065458_0_0_1"/>
<dbReference type="PANTHER" id="PTHR46798:SF17">
    <property type="entry name" value="RING_U-BOX SUPERFAMILY PROTEIN"/>
    <property type="match status" value="1"/>
</dbReference>
<reference evidence="3" key="1">
    <citation type="journal article" date="2011" name="Nat. Genet.">
        <title>The Arabidopsis lyrata genome sequence and the basis of rapid genome size change.</title>
        <authorList>
            <person name="Hu T.T."/>
            <person name="Pattyn P."/>
            <person name="Bakker E.G."/>
            <person name="Cao J."/>
            <person name="Cheng J.-F."/>
            <person name="Clark R.M."/>
            <person name="Fahlgren N."/>
            <person name="Fawcett J.A."/>
            <person name="Grimwood J."/>
            <person name="Gundlach H."/>
            <person name="Haberer G."/>
            <person name="Hollister J.D."/>
            <person name="Ossowski S."/>
            <person name="Ottilar R.P."/>
            <person name="Salamov A.A."/>
            <person name="Schneeberger K."/>
            <person name="Spannagl M."/>
            <person name="Wang X."/>
            <person name="Yang L."/>
            <person name="Nasrallah M.E."/>
            <person name="Bergelson J."/>
            <person name="Carrington J.C."/>
            <person name="Gaut B.S."/>
            <person name="Schmutz J."/>
            <person name="Mayer K.F.X."/>
            <person name="Van de Peer Y."/>
            <person name="Grigoriev I.V."/>
            <person name="Nordborg M."/>
            <person name="Weigel D."/>
            <person name="Guo Y.-L."/>
        </authorList>
    </citation>
    <scope>NUCLEOTIDE SEQUENCE [LARGE SCALE GENOMIC DNA]</scope>
    <source>
        <strain evidence="3">cv. MN47</strain>
    </source>
</reference>
<organism evidence="3">
    <name type="scientific">Arabidopsis lyrata subsp. lyrata</name>
    <name type="common">Lyre-leaved rock-cress</name>
    <dbReference type="NCBI Taxonomy" id="81972"/>
    <lineage>
        <taxon>Eukaryota</taxon>
        <taxon>Viridiplantae</taxon>
        <taxon>Streptophyta</taxon>
        <taxon>Embryophyta</taxon>
        <taxon>Tracheophyta</taxon>
        <taxon>Spermatophyta</taxon>
        <taxon>Magnoliopsida</taxon>
        <taxon>eudicotyledons</taxon>
        <taxon>Gunneridae</taxon>
        <taxon>Pentapetalae</taxon>
        <taxon>rosids</taxon>
        <taxon>malvids</taxon>
        <taxon>Brassicales</taxon>
        <taxon>Brassicaceae</taxon>
        <taxon>Camelineae</taxon>
        <taxon>Arabidopsis</taxon>
    </lineage>
</organism>
<dbReference type="EMBL" id="GL348715">
    <property type="protein sequence ID" value="EFH60144.1"/>
    <property type="molecule type" value="Genomic_DNA"/>
</dbReference>